<evidence type="ECO:0000256" key="5">
    <source>
        <dbReference type="SAM" id="Phobius"/>
    </source>
</evidence>
<gene>
    <name evidence="6" type="ORF">ENN47_11690</name>
</gene>
<evidence type="ECO:0000256" key="2">
    <source>
        <dbReference type="ARBA" id="ARBA00004418"/>
    </source>
</evidence>
<comment type="subcellular location">
    <subcellularLocation>
        <location evidence="1">Cell outer membrane</location>
        <topology evidence="1">Single-pass membrane protein</topology>
    </subcellularLocation>
    <subcellularLocation>
        <location evidence="2">Periplasm</location>
    </subcellularLocation>
</comment>
<keyword evidence="5" id="KW-0472">Membrane</keyword>
<reference evidence="6" key="1">
    <citation type="journal article" date="2020" name="mSystems">
        <title>Genome- and Community-Level Interaction Insights into Carbon Utilization and Element Cycling Functions of Hydrothermarchaeota in Hydrothermal Sediment.</title>
        <authorList>
            <person name="Zhou Z."/>
            <person name="Liu Y."/>
            <person name="Xu W."/>
            <person name="Pan J."/>
            <person name="Luo Z.H."/>
            <person name="Li M."/>
        </authorList>
    </citation>
    <scope>NUCLEOTIDE SEQUENCE [LARGE SCALE GENOMIC DNA]</scope>
    <source>
        <strain evidence="6">SpSt-1179</strain>
    </source>
</reference>
<sequence length="153" mass="16868">MRTRDGFSLLEVVIALAILGLFVAGGIFLIVRYNSMSQGITHVSAIQAATSFVRHFIRQDSVLRAVGDDSDVILERVNERLVLIENALNGPNEGMGFLATAGFGDLRIEISPLEQSSVMYNGNDWILFTVEAMISDIDRNSKEEKVYVTISSQ</sequence>
<keyword evidence="4" id="KW-0998">Cell outer membrane</keyword>
<name>A0A7C1CV61_9BACT</name>
<dbReference type="InterPro" id="IPR012902">
    <property type="entry name" value="N_methyl_site"/>
</dbReference>
<dbReference type="Pfam" id="PF07963">
    <property type="entry name" value="N_methyl"/>
    <property type="match status" value="1"/>
</dbReference>
<dbReference type="GO" id="GO:0042597">
    <property type="term" value="C:periplasmic space"/>
    <property type="evidence" value="ECO:0007669"/>
    <property type="project" value="UniProtKB-SubCell"/>
</dbReference>
<keyword evidence="5" id="KW-0812">Transmembrane</keyword>
<evidence type="ECO:0000313" key="6">
    <source>
        <dbReference type="EMBL" id="HDP78812.1"/>
    </source>
</evidence>
<organism evidence="6">
    <name type="scientific">Mesotoga infera</name>
    <dbReference type="NCBI Taxonomy" id="1236046"/>
    <lineage>
        <taxon>Bacteria</taxon>
        <taxon>Thermotogati</taxon>
        <taxon>Thermotogota</taxon>
        <taxon>Thermotogae</taxon>
        <taxon>Kosmotogales</taxon>
        <taxon>Kosmotogaceae</taxon>
        <taxon>Mesotoga</taxon>
    </lineage>
</organism>
<evidence type="ECO:0000256" key="3">
    <source>
        <dbReference type="ARBA" id="ARBA00022764"/>
    </source>
</evidence>
<proteinExistence type="predicted"/>
<protein>
    <submittedName>
        <fullName evidence="6">Prepilin-type N-terminal cleavage/methylation domain-containing protein</fullName>
    </submittedName>
</protein>
<evidence type="ECO:0000256" key="1">
    <source>
        <dbReference type="ARBA" id="ARBA00004203"/>
    </source>
</evidence>
<dbReference type="Proteomes" id="UP000886198">
    <property type="component" value="Unassembled WGS sequence"/>
</dbReference>
<comment type="caution">
    <text evidence="6">The sequence shown here is derived from an EMBL/GenBank/DDBJ whole genome shotgun (WGS) entry which is preliminary data.</text>
</comment>
<dbReference type="SUPFAM" id="SSF54523">
    <property type="entry name" value="Pili subunits"/>
    <property type="match status" value="1"/>
</dbReference>
<dbReference type="EMBL" id="DSBT01000357">
    <property type="protein sequence ID" value="HDP78812.1"/>
    <property type="molecule type" value="Genomic_DNA"/>
</dbReference>
<evidence type="ECO:0000256" key="4">
    <source>
        <dbReference type="ARBA" id="ARBA00023237"/>
    </source>
</evidence>
<dbReference type="InterPro" id="IPR045584">
    <property type="entry name" value="Pilin-like"/>
</dbReference>
<feature type="transmembrane region" description="Helical" evidence="5">
    <location>
        <begin position="12"/>
        <end position="31"/>
    </location>
</feature>
<dbReference type="AlphaFoldDB" id="A0A7C1CV61"/>
<keyword evidence="5" id="KW-1133">Transmembrane helix</keyword>
<dbReference type="NCBIfam" id="TIGR02532">
    <property type="entry name" value="IV_pilin_GFxxxE"/>
    <property type="match status" value="1"/>
</dbReference>
<accession>A0A7C1CV61</accession>
<keyword evidence="3" id="KW-0574">Periplasm</keyword>
<dbReference type="GO" id="GO:0009279">
    <property type="term" value="C:cell outer membrane"/>
    <property type="evidence" value="ECO:0007669"/>
    <property type="project" value="UniProtKB-SubCell"/>
</dbReference>